<accession>A0A2P2LUQ5</accession>
<sequence>MKSSNQERWYLCRNVCEVFPSLEMAPRLPATAIVHSLLFAASRYR</sequence>
<protein>
    <submittedName>
        <fullName evidence="1">Putative disease resistance protein RGA1</fullName>
    </submittedName>
</protein>
<dbReference type="EMBL" id="GGEC01041223">
    <property type="protein sequence ID" value="MBX21707.1"/>
    <property type="molecule type" value="Transcribed_RNA"/>
</dbReference>
<evidence type="ECO:0000313" key="1">
    <source>
        <dbReference type="EMBL" id="MBX21707.1"/>
    </source>
</evidence>
<dbReference type="AlphaFoldDB" id="A0A2P2LUQ5"/>
<organism evidence="1">
    <name type="scientific">Rhizophora mucronata</name>
    <name type="common">Asiatic mangrove</name>
    <dbReference type="NCBI Taxonomy" id="61149"/>
    <lineage>
        <taxon>Eukaryota</taxon>
        <taxon>Viridiplantae</taxon>
        <taxon>Streptophyta</taxon>
        <taxon>Embryophyta</taxon>
        <taxon>Tracheophyta</taxon>
        <taxon>Spermatophyta</taxon>
        <taxon>Magnoliopsida</taxon>
        <taxon>eudicotyledons</taxon>
        <taxon>Gunneridae</taxon>
        <taxon>Pentapetalae</taxon>
        <taxon>rosids</taxon>
        <taxon>fabids</taxon>
        <taxon>Malpighiales</taxon>
        <taxon>Rhizophoraceae</taxon>
        <taxon>Rhizophora</taxon>
    </lineage>
</organism>
<name>A0A2P2LUQ5_RHIMU</name>
<proteinExistence type="predicted"/>
<reference evidence="1" key="1">
    <citation type="submission" date="2018-02" db="EMBL/GenBank/DDBJ databases">
        <title>Rhizophora mucronata_Transcriptome.</title>
        <authorList>
            <person name="Meera S.P."/>
            <person name="Sreeshan A."/>
            <person name="Augustine A."/>
        </authorList>
    </citation>
    <scope>NUCLEOTIDE SEQUENCE</scope>
    <source>
        <tissue evidence="1">Leaf</tissue>
    </source>
</reference>